<dbReference type="InterPro" id="IPR038796">
    <property type="entry name" value="At1g76070-like"/>
</dbReference>
<name>A0A6P5FGS3_ANACO</name>
<dbReference type="PANTHER" id="PTHR34779:SF1">
    <property type="entry name" value="OS09G0542900 PROTEIN"/>
    <property type="match status" value="1"/>
</dbReference>
<reference evidence="2" key="1">
    <citation type="journal article" date="2015" name="Nat. Genet.">
        <title>The pineapple genome and the evolution of CAM photosynthesis.</title>
        <authorList>
            <person name="Ming R."/>
            <person name="VanBuren R."/>
            <person name="Wai C.M."/>
            <person name="Tang H."/>
            <person name="Schatz M.C."/>
            <person name="Bowers J.E."/>
            <person name="Lyons E."/>
            <person name="Wang M.L."/>
            <person name="Chen J."/>
            <person name="Biggers E."/>
            <person name="Zhang J."/>
            <person name="Huang L."/>
            <person name="Zhang L."/>
            <person name="Miao W."/>
            <person name="Zhang J."/>
            <person name="Ye Z."/>
            <person name="Miao C."/>
            <person name="Lin Z."/>
            <person name="Wang H."/>
            <person name="Zhou H."/>
            <person name="Yim W.C."/>
            <person name="Priest H.D."/>
            <person name="Zheng C."/>
            <person name="Woodhouse M."/>
            <person name="Edger P.P."/>
            <person name="Guyot R."/>
            <person name="Guo H.B."/>
            <person name="Guo H."/>
            <person name="Zheng G."/>
            <person name="Singh R."/>
            <person name="Sharma A."/>
            <person name="Min X."/>
            <person name="Zheng Y."/>
            <person name="Lee H."/>
            <person name="Gurtowski J."/>
            <person name="Sedlazeck F.J."/>
            <person name="Harkess A."/>
            <person name="McKain M.R."/>
            <person name="Liao Z."/>
            <person name="Fang J."/>
            <person name="Liu J."/>
            <person name="Zhang X."/>
            <person name="Zhang Q."/>
            <person name="Hu W."/>
            <person name="Qin Y."/>
            <person name="Wang K."/>
            <person name="Chen L.Y."/>
            <person name="Shirley N."/>
            <person name="Lin Y.R."/>
            <person name="Liu L.Y."/>
            <person name="Hernandez A.G."/>
            <person name="Wright C.L."/>
            <person name="Bulone V."/>
            <person name="Tuskan G.A."/>
            <person name="Heath K."/>
            <person name="Zee F."/>
            <person name="Moore P.H."/>
            <person name="Sunkar R."/>
            <person name="Leebens-Mack J.H."/>
            <person name="Mockler T."/>
            <person name="Bennetzen J.L."/>
            <person name="Freeling M."/>
            <person name="Sankoff D."/>
            <person name="Paterson A.H."/>
            <person name="Zhu X."/>
            <person name="Yang X."/>
            <person name="Smith J.A."/>
            <person name="Cushman J.C."/>
            <person name="Paull R.E."/>
            <person name="Yu Q."/>
        </authorList>
    </citation>
    <scope>NUCLEOTIDE SEQUENCE [LARGE SCALE GENOMIC DNA]</scope>
    <source>
        <strain evidence="2">cv. F153</strain>
    </source>
</reference>
<evidence type="ECO:0000256" key="1">
    <source>
        <dbReference type="SAM" id="MobiDB-lite"/>
    </source>
</evidence>
<gene>
    <name evidence="3" type="primary">LOC109713109</name>
</gene>
<keyword evidence="2" id="KW-1185">Reference proteome</keyword>
<dbReference type="RefSeq" id="XP_020092663.1">
    <property type="nucleotide sequence ID" value="XM_020237074.1"/>
</dbReference>
<feature type="compositionally biased region" description="Basic and acidic residues" evidence="1">
    <location>
        <begin position="126"/>
        <end position="137"/>
    </location>
</feature>
<evidence type="ECO:0000313" key="2">
    <source>
        <dbReference type="Proteomes" id="UP000515123"/>
    </source>
</evidence>
<evidence type="ECO:0000313" key="3">
    <source>
        <dbReference type="RefSeq" id="XP_020092663.1"/>
    </source>
</evidence>
<accession>A0A6P5FGS3</accession>
<reference evidence="3" key="2">
    <citation type="submission" date="2025-08" db="UniProtKB">
        <authorList>
            <consortium name="RefSeq"/>
        </authorList>
    </citation>
    <scope>IDENTIFICATION</scope>
    <source>
        <tissue evidence="3">Leaf</tissue>
    </source>
</reference>
<organism evidence="2 3">
    <name type="scientific">Ananas comosus</name>
    <name type="common">Pineapple</name>
    <name type="synonym">Ananas ananas</name>
    <dbReference type="NCBI Taxonomy" id="4615"/>
    <lineage>
        <taxon>Eukaryota</taxon>
        <taxon>Viridiplantae</taxon>
        <taxon>Streptophyta</taxon>
        <taxon>Embryophyta</taxon>
        <taxon>Tracheophyta</taxon>
        <taxon>Spermatophyta</taxon>
        <taxon>Magnoliopsida</taxon>
        <taxon>Liliopsida</taxon>
        <taxon>Poales</taxon>
        <taxon>Bromeliaceae</taxon>
        <taxon>Bromelioideae</taxon>
        <taxon>Ananas</taxon>
    </lineage>
</organism>
<dbReference type="PANTHER" id="PTHR34779">
    <property type="entry name" value="OS09G0542900 PROTEIN"/>
    <property type="match status" value="1"/>
</dbReference>
<proteinExistence type="predicted"/>
<feature type="region of interest" description="Disordered" evidence="1">
    <location>
        <begin position="61"/>
        <end position="153"/>
    </location>
</feature>
<dbReference type="OrthoDB" id="1926132at2759"/>
<dbReference type="AlphaFoldDB" id="A0A6P5FGS3"/>
<protein>
    <submittedName>
        <fullName evidence="3">Uncharacterized protein At1g76070 isoform X1</fullName>
    </submittedName>
</protein>
<dbReference type="GeneID" id="109713109"/>
<sequence>MEKAAGDHHRSKNSGFLRFLAKSTSFSIPRHHLYNPPRERSYFNKAFSGPIVSIIPAEARYKEERSTVDGEEPLSPKVSCIGRIKGKKRSSEPKRPPPSSVQQQQQQQQKKKKKKQHAYFSFRAGKAVEERADEKGRRSGAAVEGGGGAPRIGEMRRFASGRETIADFDWKKGESSAYDDHEVIIAYSAPLTVGGADWAVAPEPRKEVNIWKRRTMAPPRPLQV</sequence>
<dbReference type="Proteomes" id="UP000515123">
    <property type="component" value="Linkage group 7"/>
</dbReference>